<organism evidence="1 2">
    <name type="scientific">Phyllostomus discolor</name>
    <name type="common">pale spear-nosed bat</name>
    <dbReference type="NCBI Taxonomy" id="89673"/>
    <lineage>
        <taxon>Eukaryota</taxon>
        <taxon>Metazoa</taxon>
        <taxon>Chordata</taxon>
        <taxon>Craniata</taxon>
        <taxon>Vertebrata</taxon>
        <taxon>Euteleostomi</taxon>
        <taxon>Mammalia</taxon>
        <taxon>Eutheria</taxon>
        <taxon>Laurasiatheria</taxon>
        <taxon>Chiroptera</taxon>
        <taxon>Yangochiroptera</taxon>
        <taxon>Phyllostomidae</taxon>
        <taxon>Phyllostominae</taxon>
        <taxon>Phyllostomus</taxon>
    </lineage>
</organism>
<evidence type="ECO:0000313" key="1">
    <source>
        <dbReference type="EMBL" id="KAF6130994.1"/>
    </source>
</evidence>
<dbReference type="InterPro" id="IPR036946">
    <property type="entry name" value="G_retro_matrix_sf"/>
</dbReference>
<name>A0A834BL88_9CHIR</name>
<protein>
    <submittedName>
        <fullName evidence="1">Uncharacterized protein</fullName>
    </submittedName>
</protein>
<dbReference type="InterPro" id="IPR010999">
    <property type="entry name" value="Retrovr_matrix"/>
</dbReference>
<dbReference type="Gene3D" id="1.10.150.180">
    <property type="entry name" value="Gamma-retroviral matrix domain"/>
    <property type="match status" value="1"/>
</dbReference>
<sequence>MSKEVLVFYYDTVWPTYVLDCGERWPMDDSLDYCTIMQLEQYCQQFHKWDEIYNVNAFLLLHNRISPEVEVHLMVQRREGTLKPLPDSTQEEKENEKIGLTHALNSRNTRFIAEGPPPLPFPL</sequence>
<accession>A0A834BL88</accession>
<dbReference type="EMBL" id="JABVXQ010000001">
    <property type="protein sequence ID" value="KAF6130994.1"/>
    <property type="molecule type" value="Genomic_DNA"/>
</dbReference>
<evidence type="ECO:0000313" key="2">
    <source>
        <dbReference type="Proteomes" id="UP000664940"/>
    </source>
</evidence>
<dbReference type="AlphaFoldDB" id="A0A834BL88"/>
<proteinExistence type="predicted"/>
<gene>
    <name evidence="1" type="ORF">HJG60_007915</name>
</gene>
<dbReference type="SUPFAM" id="SSF47836">
    <property type="entry name" value="Retroviral matrix proteins"/>
    <property type="match status" value="1"/>
</dbReference>
<dbReference type="Proteomes" id="UP000664940">
    <property type="component" value="Unassembled WGS sequence"/>
</dbReference>
<comment type="caution">
    <text evidence="1">The sequence shown here is derived from an EMBL/GenBank/DDBJ whole genome shotgun (WGS) entry which is preliminary data.</text>
</comment>
<reference evidence="1 2" key="1">
    <citation type="journal article" date="2020" name="Nature">
        <title>Six reference-quality genomes reveal evolution of bat adaptations.</title>
        <authorList>
            <person name="Jebb D."/>
            <person name="Huang Z."/>
            <person name="Pippel M."/>
            <person name="Hughes G.M."/>
            <person name="Lavrichenko K."/>
            <person name="Devanna P."/>
            <person name="Winkler S."/>
            <person name="Jermiin L.S."/>
            <person name="Skirmuntt E.C."/>
            <person name="Katzourakis A."/>
            <person name="Burkitt-Gray L."/>
            <person name="Ray D.A."/>
            <person name="Sullivan K.A.M."/>
            <person name="Roscito J.G."/>
            <person name="Kirilenko B.M."/>
            <person name="Davalos L.M."/>
            <person name="Corthals A.P."/>
            <person name="Power M.L."/>
            <person name="Jones G."/>
            <person name="Ransome R.D."/>
            <person name="Dechmann D.K.N."/>
            <person name="Locatelli A.G."/>
            <person name="Puechmaille S.J."/>
            <person name="Fedrigo O."/>
            <person name="Jarvis E.D."/>
            <person name="Hiller M."/>
            <person name="Vernes S.C."/>
            <person name="Myers E.W."/>
            <person name="Teeling E.C."/>
        </authorList>
    </citation>
    <scope>NUCLEOTIDE SEQUENCE [LARGE SCALE GENOMIC DNA]</scope>
    <source>
        <strain evidence="1">Bat1K_MPI-CBG_1</strain>
    </source>
</reference>